<dbReference type="InParanoid" id="A0A5N4B6B7"/>
<comment type="caution">
    <text evidence="1">The sequence shown here is derived from an EMBL/GenBank/DDBJ whole genome shotgun (WGS) entry which is preliminary data.</text>
</comment>
<dbReference type="Proteomes" id="UP000327044">
    <property type="component" value="Unassembled WGS sequence"/>
</dbReference>
<protein>
    <recommendedName>
        <fullName evidence="3">MULE transposase domain-containing protein</fullName>
    </recommendedName>
</protein>
<reference evidence="1 2" key="1">
    <citation type="journal article" date="2018" name="Elife">
        <title>Firefly genomes illuminate parallel origins of bioluminescence in beetles.</title>
        <authorList>
            <person name="Fallon T.R."/>
            <person name="Lower S.E."/>
            <person name="Chang C.H."/>
            <person name="Bessho-Uehara M."/>
            <person name="Martin G.J."/>
            <person name="Bewick A.J."/>
            <person name="Behringer M."/>
            <person name="Debat H.J."/>
            <person name="Wong I."/>
            <person name="Day J.C."/>
            <person name="Suvorov A."/>
            <person name="Silva C.J."/>
            <person name="Stanger-Hall K.F."/>
            <person name="Hall D.W."/>
            <person name="Schmitz R.J."/>
            <person name="Nelson D.R."/>
            <person name="Lewis S.M."/>
            <person name="Shigenobu S."/>
            <person name="Bybee S.M."/>
            <person name="Larracuente A.M."/>
            <person name="Oba Y."/>
            <person name="Weng J.K."/>
        </authorList>
    </citation>
    <scope>NUCLEOTIDE SEQUENCE [LARGE SCALE GENOMIC DNA]</scope>
    <source>
        <strain evidence="1">1611_PpyrPB1</strain>
        <tissue evidence="1">Whole body</tissue>
    </source>
</reference>
<organism evidence="1 2">
    <name type="scientific">Photinus pyralis</name>
    <name type="common">Common eastern firefly</name>
    <name type="synonym">Lampyris pyralis</name>
    <dbReference type="NCBI Taxonomy" id="7054"/>
    <lineage>
        <taxon>Eukaryota</taxon>
        <taxon>Metazoa</taxon>
        <taxon>Ecdysozoa</taxon>
        <taxon>Arthropoda</taxon>
        <taxon>Hexapoda</taxon>
        <taxon>Insecta</taxon>
        <taxon>Pterygota</taxon>
        <taxon>Neoptera</taxon>
        <taxon>Endopterygota</taxon>
        <taxon>Coleoptera</taxon>
        <taxon>Polyphaga</taxon>
        <taxon>Elateriformia</taxon>
        <taxon>Elateroidea</taxon>
        <taxon>Lampyridae</taxon>
        <taxon>Lampyrinae</taxon>
        <taxon>Photinus</taxon>
    </lineage>
</organism>
<dbReference type="AlphaFoldDB" id="A0A5N4B6B7"/>
<gene>
    <name evidence="1" type="ORF">PPYR_02131</name>
</gene>
<accession>A0A5N4B6B7</accession>
<dbReference type="EMBL" id="VVIM01000001">
    <property type="protein sequence ID" value="KAB0805161.1"/>
    <property type="molecule type" value="Genomic_DNA"/>
</dbReference>
<evidence type="ECO:0000313" key="1">
    <source>
        <dbReference type="EMBL" id="KAB0805161.1"/>
    </source>
</evidence>
<sequence length="159" mass="18441">MKQRATNTEKTPQQIMAICLEKIHDNMPLYDSFVECVMKLEFLLFQQRADLVIPQEYQEVTNNGEDHPFLRYDSEQTLLPGRMLIFSTTPNLNILARSDKWYADGTFSVVPNLFHQLYTIHVEAYGGTVPVVYALLPNKTKATYRKLLQELSDLPWITN</sequence>
<proteinExistence type="predicted"/>
<name>A0A5N4B6B7_PHOPY</name>
<keyword evidence="2" id="KW-1185">Reference proteome</keyword>
<evidence type="ECO:0008006" key="3">
    <source>
        <dbReference type="Google" id="ProtNLM"/>
    </source>
</evidence>
<evidence type="ECO:0000313" key="2">
    <source>
        <dbReference type="Proteomes" id="UP000327044"/>
    </source>
</evidence>